<reference evidence="2 3" key="1">
    <citation type="journal article" date="2019" name="Gigascience">
        <title>Whole-genome sequence of the oriental lung fluke Paragonimus westermani.</title>
        <authorList>
            <person name="Oey H."/>
            <person name="Zakrzewski M."/>
            <person name="Narain K."/>
            <person name="Devi K.R."/>
            <person name="Agatsuma T."/>
            <person name="Nawaratna S."/>
            <person name="Gobert G.N."/>
            <person name="Jones M.K."/>
            <person name="Ragan M.A."/>
            <person name="McManus D.P."/>
            <person name="Krause L."/>
        </authorList>
    </citation>
    <scope>NUCLEOTIDE SEQUENCE [LARGE SCALE GENOMIC DNA]</scope>
    <source>
        <strain evidence="2 3">IND2009</strain>
    </source>
</reference>
<evidence type="ECO:0000313" key="3">
    <source>
        <dbReference type="Proteomes" id="UP000324629"/>
    </source>
</evidence>
<keyword evidence="3" id="KW-1185">Reference proteome</keyword>
<feature type="transmembrane region" description="Helical" evidence="1">
    <location>
        <begin position="50"/>
        <end position="70"/>
    </location>
</feature>
<gene>
    <name evidence="2" type="ORF">DEA37_0008839</name>
</gene>
<dbReference type="EMBL" id="QNGE01003723">
    <property type="protein sequence ID" value="KAA3673682.1"/>
    <property type="molecule type" value="Genomic_DNA"/>
</dbReference>
<proteinExistence type="predicted"/>
<sequence length="149" mass="16664">MWFVCTIVNNRSINMIFVSDDFLSPPIVHALIPTVFPVNDAPFSNGMRFAHLRSTFVIWWTIIVDLLFLAHSAKPAISERLIQSCPFSSEVLLRSSLVSLKFSGSMGALFKERTKTDHHSISLGSIDAILGTCDWKTKSIASFTNLCDR</sequence>
<keyword evidence="1" id="KW-0812">Transmembrane</keyword>
<keyword evidence="1" id="KW-1133">Transmembrane helix</keyword>
<comment type="caution">
    <text evidence="2">The sequence shown here is derived from an EMBL/GenBank/DDBJ whole genome shotgun (WGS) entry which is preliminary data.</text>
</comment>
<evidence type="ECO:0000256" key="1">
    <source>
        <dbReference type="SAM" id="Phobius"/>
    </source>
</evidence>
<dbReference type="Proteomes" id="UP000324629">
    <property type="component" value="Unassembled WGS sequence"/>
</dbReference>
<accession>A0A5J4NDW2</accession>
<evidence type="ECO:0000313" key="2">
    <source>
        <dbReference type="EMBL" id="KAA3673682.1"/>
    </source>
</evidence>
<protein>
    <submittedName>
        <fullName evidence="2">Uncharacterized protein</fullName>
    </submittedName>
</protein>
<organism evidence="2 3">
    <name type="scientific">Paragonimus westermani</name>
    <dbReference type="NCBI Taxonomy" id="34504"/>
    <lineage>
        <taxon>Eukaryota</taxon>
        <taxon>Metazoa</taxon>
        <taxon>Spiralia</taxon>
        <taxon>Lophotrochozoa</taxon>
        <taxon>Platyhelminthes</taxon>
        <taxon>Trematoda</taxon>
        <taxon>Digenea</taxon>
        <taxon>Plagiorchiida</taxon>
        <taxon>Troglotremata</taxon>
        <taxon>Troglotrematidae</taxon>
        <taxon>Paragonimus</taxon>
    </lineage>
</organism>
<dbReference type="AlphaFoldDB" id="A0A5J4NDW2"/>
<name>A0A5J4NDW2_9TREM</name>
<keyword evidence="1" id="KW-0472">Membrane</keyword>